<reference evidence="5 6" key="1">
    <citation type="journal article" date="2008" name="Proc. Natl. Acad. Sci. U.S.A.">
        <title>Niche adaptation and genome expansion in the chlorophyll d-producing cyanobacterium Acaryochloris marina.</title>
        <authorList>
            <person name="Swingley W.D."/>
            <person name="Chen M."/>
            <person name="Cheung P.C."/>
            <person name="Conrad A.L."/>
            <person name="Dejesa L.C."/>
            <person name="Hao J."/>
            <person name="Honchak B.M."/>
            <person name="Karbach L.E."/>
            <person name="Kurdoglu A."/>
            <person name="Lahiri S."/>
            <person name="Mastrian S.D."/>
            <person name="Miyashita H."/>
            <person name="Page L."/>
            <person name="Ramakrishna P."/>
            <person name="Satoh S."/>
            <person name="Sattley W.M."/>
            <person name="Shimada Y."/>
            <person name="Taylor H.L."/>
            <person name="Tomo T."/>
            <person name="Tsuchiya T."/>
            <person name="Wang Z.T."/>
            <person name="Raymond J."/>
            <person name="Mimuro M."/>
            <person name="Blankenship R.E."/>
            <person name="Touchman J.W."/>
        </authorList>
    </citation>
    <scope>NUCLEOTIDE SEQUENCE [LARGE SCALE GENOMIC DNA]</scope>
    <source>
        <strain evidence="6">MBIC 11017</strain>
        <plasmid evidence="6">Plasmid pREB7</plasmid>
    </source>
</reference>
<dbReference type="PANTHER" id="PTHR44858:SF1">
    <property type="entry name" value="UDP-N-ACETYLGLUCOSAMINE--PEPTIDE N-ACETYLGLUCOSAMINYLTRANSFERASE SPINDLY-RELATED"/>
    <property type="match status" value="1"/>
</dbReference>
<dbReference type="eggNOG" id="COG0265">
    <property type="taxonomic scope" value="Bacteria"/>
</dbReference>
<evidence type="ECO:0000256" key="1">
    <source>
        <dbReference type="ARBA" id="ARBA00022737"/>
    </source>
</evidence>
<dbReference type="SUPFAM" id="SSF50494">
    <property type="entry name" value="Trypsin-like serine proteases"/>
    <property type="match status" value="1"/>
</dbReference>
<evidence type="ECO:0000313" key="5">
    <source>
        <dbReference type="EMBL" id="ABW33212.1"/>
    </source>
</evidence>
<feature type="repeat" description="TPR" evidence="3">
    <location>
        <begin position="318"/>
        <end position="351"/>
    </location>
</feature>
<dbReference type="InterPro" id="IPR011990">
    <property type="entry name" value="TPR-like_helical_dom_sf"/>
</dbReference>
<accession>A8ZQC6</accession>
<dbReference type="InterPro" id="IPR043504">
    <property type="entry name" value="Peptidase_S1_PA_chymotrypsin"/>
</dbReference>
<dbReference type="PANTHER" id="PTHR44858">
    <property type="entry name" value="TETRATRICOPEPTIDE REPEAT PROTEIN 6"/>
    <property type="match status" value="1"/>
</dbReference>
<keyword evidence="4" id="KW-0732">Signal</keyword>
<feature type="repeat" description="TPR" evidence="3">
    <location>
        <begin position="386"/>
        <end position="419"/>
    </location>
</feature>
<evidence type="ECO:0000256" key="2">
    <source>
        <dbReference type="ARBA" id="ARBA00022803"/>
    </source>
</evidence>
<dbReference type="Pfam" id="PF13414">
    <property type="entry name" value="TPR_11"/>
    <property type="match status" value="4"/>
</dbReference>
<protein>
    <submittedName>
        <fullName evidence="5">TPR repeat-containing protein</fullName>
    </submittedName>
</protein>
<dbReference type="PROSITE" id="PS50005">
    <property type="entry name" value="TPR"/>
    <property type="match status" value="5"/>
</dbReference>
<dbReference type="SUPFAM" id="SSF48452">
    <property type="entry name" value="TPR-like"/>
    <property type="match status" value="1"/>
</dbReference>
<feature type="signal peptide" evidence="4">
    <location>
        <begin position="1"/>
        <end position="27"/>
    </location>
</feature>
<dbReference type="Pfam" id="PF13365">
    <property type="entry name" value="Trypsin_2"/>
    <property type="match status" value="1"/>
</dbReference>
<geneLocation type="plasmid" evidence="5 6">
    <name>pREB7</name>
</geneLocation>
<sequence length="505" mass="55026">MRFDYRLQVFTLGIAALVATPFQSAQALSAREVGKIAQGVTVRIEGQNPGSGVLVKKQGETYTVLTAAHVVETEDEYEIITHDGQSYSLDYQRVKKFPGVDLALVEFESQTSYTIAEIGDSTQALSGTPIFVSGFPAPTTAITDRVFNFTQGSITANAKRPLADGYALVYSNSTLPGMSGGAVLDEQGSLIGIHGRADAEQQQQLTGAVYLKTGFNLGIPISTYLSFTDQGKTVPSSPSPSISESAELTADDWFLRAEKARQQNDNKAAIELYTRAIRLNADYANAYNNRGLLRQNFNDNKGAIADFEKAIQLNPDDSFAYNNRGNALSELGDREGAIADYSKAIQLNPVNAGAYYNRGIDRYRLGDNRGAIADFEKTIQLNPDNALAYNNRGNALSELGDLNGAIADYDKAIQLNPDYPGAYYNRGNTRFRLSDPNGAITDYDKAIQLNPDHAGAYYNRAIVRRSLGDRKGAIADMTEAAQLYKQLKNQKGYEDAMSMLEALPP</sequence>
<feature type="repeat" description="TPR" evidence="3">
    <location>
        <begin position="352"/>
        <end position="385"/>
    </location>
</feature>
<dbReference type="HOGENOM" id="CLU_005774_3_0_3"/>
<dbReference type="KEGG" id="amr:AM1_G0032"/>
<evidence type="ECO:0000313" key="6">
    <source>
        <dbReference type="Proteomes" id="UP000000268"/>
    </source>
</evidence>
<evidence type="ECO:0000256" key="4">
    <source>
        <dbReference type="SAM" id="SignalP"/>
    </source>
</evidence>
<name>A8ZQC6_ACAM1</name>
<dbReference type="PROSITE" id="PS50293">
    <property type="entry name" value="TPR_REGION"/>
    <property type="match status" value="3"/>
</dbReference>
<dbReference type="RefSeq" id="WP_012168281.1">
    <property type="nucleotide sequence ID" value="NC_009932.1"/>
</dbReference>
<dbReference type="GO" id="GO:0009279">
    <property type="term" value="C:cell outer membrane"/>
    <property type="evidence" value="ECO:0007669"/>
    <property type="project" value="TreeGrafter"/>
</dbReference>
<dbReference type="Gene3D" id="2.40.10.10">
    <property type="entry name" value="Trypsin-like serine proteases"/>
    <property type="match status" value="2"/>
</dbReference>
<keyword evidence="2 3" id="KW-0802">TPR repeat</keyword>
<keyword evidence="6" id="KW-1185">Reference proteome</keyword>
<dbReference type="Gene3D" id="1.25.40.10">
    <property type="entry name" value="Tetratricopeptide repeat domain"/>
    <property type="match status" value="3"/>
</dbReference>
<feature type="repeat" description="TPR" evidence="3">
    <location>
        <begin position="284"/>
        <end position="317"/>
    </location>
</feature>
<dbReference type="InterPro" id="IPR009003">
    <property type="entry name" value="Peptidase_S1_PA"/>
</dbReference>
<dbReference type="InterPro" id="IPR050498">
    <property type="entry name" value="Ycf3"/>
</dbReference>
<dbReference type="EMBL" id="CP000844">
    <property type="protein sequence ID" value="ABW33212.1"/>
    <property type="molecule type" value="Genomic_DNA"/>
</dbReference>
<organism evidence="5 6">
    <name type="scientific">Acaryochloris marina (strain MBIC 11017)</name>
    <dbReference type="NCBI Taxonomy" id="329726"/>
    <lineage>
        <taxon>Bacteria</taxon>
        <taxon>Bacillati</taxon>
        <taxon>Cyanobacteriota</taxon>
        <taxon>Cyanophyceae</taxon>
        <taxon>Acaryochloridales</taxon>
        <taxon>Acaryochloridaceae</taxon>
        <taxon>Acaryochloris</taxon>
    </lineage>
</organism>
<keyword evidence="5" id="KW-0614">Plasmid</keyword>
<gene>
    <name evidence="5" type="ordered locus">AM1_G0032</name>
</gene>
<dbReference type="SMART" id="SM00028">
    <property type="entry name" value="TPR"/>
    <property type="match status" value="7"/>
</dbReference>
<proteinExistence type="predicted"/>
<dbReference type="GO" id="GO:0046813">
    <property type="term" value="P:receptor-mediated virion attachment to host cell"/>
    <property type="evidence" value="ECO:0007669"/>
    <property type="project" value="TreeGrafter"/>
</dbReference>
<dbReference type="Proteomes" id="UP000000268">
    <property type="component" value="Plasmid pREB7"/>
</dbReference>
<feature type="chain" id="PRO_5002733889" evidence="4">
    <location>
        <begin position="28"/>
        <end position="505"/>
    </location>
</feature>
<keyword evidence="1" id="KW-0677">Repeat</keyword>
<evidence type="ECO:0000256" key="3">
    <source>
        <dbReference type="PROSITE-ProRule" id="PRU00339"/>
    </source>
</evidence>
<dbReference type="InterPro" id="IPR019734">
    <property type="entry name" value="TPR_rpt"/>
</dbReference>
<feature type="repeat" description="TPR" evidence="3">
    <location>
        <begin position="420"/>
        <end position="453"/>
    </location>
</feature>
<dbReference type="AlphaFoldDB" id="A8ZQC6"/>
<dbReference type="eggNOG" id="COG0457">
    <property type="taxonomic scope" value="Bacteria"/>
</dbReference>